<dbReference type="Gene3D" id="3.40.50.10090">
    <property type="match status" value="1"/>
</dbReference>
<sequence>MPTILLTRPDEGSARFAGALRDVLGPVGIVTSPILRIEGTGAVPDLSDDPVLIFTSRNGVEFRGFGPKQGLTCLCVGDATAEAAEAAGIAARSAGGDLRDLLALIGREPPDRPLLHIRGAHSAGDLVGSLQAMGLIARAAVVYDQVAQPLSAGAKALLAGDGAVVVPLFSPRSAAEFARQHSGRAPLYIAAISEAAARAASVPHAAMRIADSPTMEDMLAATCGLFDAAQSLEGGSRAQ</sequence>
<accession>A0A1H0MAU6</accession>
<keyword evidence="3" id="KW-1185">Reference proteome</keyword>
<gene>
    <name evidence="2" type="ORF">SAMN05444142_11617</name>
</gene>
<dbReference type="CDD" id="cd06578">
    <property type="entry name" value="HemD"/>
    <property type="match status" value="1"/>
</dbReference>
<dbReference type="GO" id="GO:0033014">
    <property type="term" value="P:tetrapyrrole biosynthetic process"/>
    <property type="evidence" value="ECO:0007669"/>
    <property type="project" value="InterPro"/>
</dbReference>
<dbReference type="AlphaFoldDB" id="A0A1H0MAU6"/>
<protein>
    <submittedName>
        <fullName evidence="2">Uroporphyrinogen-III synthase</fullName>
    </submittedName>
</protein>
<dbReference type="InterPro" id="IPR036108">
    <property type="entry name" value="4pyrrol_syn_uPrphyn_synt_sf"/>
</dbReference>
<dbReference type="Pfam" id="PF02602">
    <property type="entry name" value="HEM4"/>
    <property type="match status" value="1"/>
</dbReference>
<dbReference type="GO" id="GO:0004852">
    <property type="term" value="F:uroporphyrinogen-III synthase activity"/>
    <property type="evidence" value="ECO:0007669"/>
    <property type="project" value="InterPro"/>
</dbReference>
<dbReference type="RefSeq" id="WP_223228163.1">
    <property type="nucleotide sequence ID" value="NZ_FNIO01000009.1"/>
</dbReference>
<evidence type="ECO:0000313" key="2">
    <source>
        <dbReference type="EMBL" id="SHK99581.1"/>
    </source>
</evidence>
<feature type="domain" description="Tetrapyrrole biosynthesis uroporphyrinogen III synthase" evidence="1">
    <location>
        <begin position="35"/>
        <end position="219"/>
    </location>
</feature>
<dbReference type="InterPro" id="IPR003754">
    <property type="entry name" value="4pyrrol_synth_uPrphyn_synth"/>
</dbReference>
<name>A0A1H0MAU6_9RHOB</name>
<evidence type="ECO:0000259" key="1">
    <source>
        <dbReference type="Pfam" id="PF02602"/>
    </source>
</evidence>
<evidence type="ECO:0000313" key="3">
    <source>
        <dbReference type="Proteomes" id="UP000324252"/>
    </source>
</evidence>
<dbReference type="EMBL" id="FQZZ01000016">
    <property type="protein sequence ID" value="SHK99581.1"/>
    <property type="molecule type" value="Genomic_DNA"/>
</dbReference>
<reference evidence="2 3" key="1">
    <citation type="submission" date="2016-11" db="EMBL/GenBank/DDBJ databases">
        <authorList>
            <person name="Varghese N."/>
            <person name="Submissions S."/>
        </authorList>
    </citation>
    <scope>NUCLEOTIDE SEQUENCE [LARGE SCALE GENOMIC DNA]</scope>
    <source>
        <strain evidence="2 3">DSM 29620</strain>
    </source>
</reference>
<proteinExistence type="predicted"/>
<dbReference type="SUPFAM" id="SSF69618">
    <property type="entry name" value="HemD-like"/>
    <property type="match status" value="1"/>
</dbReference>
<dbReference type="Proteomes" id="UP000324252">
    <property type="component" value="Unassembled WGS sequence"/>
</dbReference>
<organism evidence="2 3">
    <name type="scientific">Lutimaribacter pacificus</name>
    <dbReference type="NCBI Taxonomy" id="391948"/>
    <lineage>
        <taxon>Bacteria</taxon>
        <taxon>Pseudomonadati</taxon>
        <taxon>Pseudomonadota</taxon>
        <taxon>Alphaproteobacteria</taxon>
        <taxon>Rhodobacterales</taxon>
        <taxon>Roseobacteraceae</taxon>
        <taxon>Lutimaribacter</taxon>
    </lineage>
</organism>